<reference evidence="3 4" key="1">
    <citation type="journal article" date="2013" name="PLoS ONE">
        <title>The first genomic and proteomic characterization of a deep-sea sulfate reducer: insights into the piezophilic lifestyle of Desulfovibrio piezophilus.</title>
        <authorList>
            <person name="Pradel N."/>
            <person name="Ji B."/>
            <person name="Gimenez G."/>
            <person name="Talla E."/>
            <person name="Lenoble P."/>
            <person name="Garel M."/>
            <person name="Tamburini C."/>
            <person name="Fourquet P."/>
            <person name="Lebrun R."/>
            <person name="Bertin P."/>
            <person name="Denis Y."/>
            <person name="Pophillat M."/>
            <person name="Barbe V."/>
            <person name="Ollivier B."/>
            <person name="Dolla A."/>
        </authorList>
    </citation>
    <scope>NUCLEOTIDE SEQUENCE [LARGE SCALE GENOMIC DNA]</scope>
    <source>
        <strain evidence="4">DSM 10523 / SB164P1</strain>
    </source>
</reference>
<dbReference type="InterPro" id="IPR002048">
    <property type="entry name" value="EF_hand_dom"/>
</dbReference>
<organism evidence="3 4">
    <name type="scientific">Pseudodesulfovibrio piezophilus (strain DSM 21447 / JCM 15486 / C1TLV30)</name>
    <name type="common">Desulfovibrio piezophilus</name>
    <dbReference type="NCBI Taxonomy" id="1322246"/>
    <lineage>
        <taxon>Bacteria</taxon>
        <taxon>Pseudomonadati</taxon>
        <taxon>Thermodesulfobacteriota</taxon>
        <taxon>Desulfovibrionia</taxon>
        <taxon>Desulfovibrionales</taxon>
        <taxon>Desulfovibrionaceae</taxon>
    </lineage>
</organism>
<feature type="region of interest" description="Disordered" evidence="1">
    <location>
        <begin position="77"/>
        <end position="143"/>
    </location>
</feature>
<sequence length="158" mass="16933">MEIGSIDGMQQGMSMSGFRRPPGEPSEDAEDMSTKIVDEQDTNEDGLLSAEELGEDSDVIANLDEDGDGLLSQSELQSGLQAKMEEAQSSFESGTQPSAENREFMEQMQSLTGMTTGEPAQASQTYAAEQSATTTSEELDLSSSSYDQLLLDGLNLTI</sequence>
<feature type="compositionally biased region" description="Polar residues" evidence="1">
    <location>
        <begin position="87"/>
        <end position="99"/>
    </location>
</feature>
<evidence type="ECO:0000313" key="3">
    <source>
        <dbReference type="EMBL" id="CCH48566.1"/>
    </source>
</evidence>
<dbReference type="HOGENOM" id="CLU_1666588_0_0_7"/>
<gene>
    <name evidence="3" type="ordered locus">BN4_11329</name>
</gene>
<dbReference type="InterPro" id="IPR011992">
    <property type="entry name" value="EF-hand-dom_pair"/>
</dbReference>
<dbReference type="Proteomes" id="UP000011724">
    <property type="component" value="Chromosome"/>
</dbReference>
<keyword evidence="4" id="KW-1185">Reference proteome</keyword>
<reference evidence="4" key="2">
    <citation type="journal article" date="2013" name="Stand. Genomic Sci.">
        <title>Complete genome sequence of Desulfocapsa sulfexigens, a marine deltaproteobacterium specialized in disproportionating inorganic sulfur compounds.</title>
        <authorList>
            <person name="Finster K.W."/>
            <person name="Kjeldsen K.U."/>
            <person name="Kube M."/>
            <person name="Reinhardt R."/>
            <person name="Mussmann M."/>
            <person name="Amann R."/>
            <person name="Schreiber L."/>
        </authorList>
    </citation>
    <scope>NUCLEOTIDE SEQUENCE [LARGE SCALE GENOMIC DNA]</scope>
    <source>
        <strain evidence="4">DSM 10523 / SB164P1</strain>
    </source>
</reference>
<accession>M1WJV7</accession>
<dbReference type="EMBL" id="FO203427">
    <property type="protein sequence ID" value="CCH48566.1"/>
    <property type="molecule type" value="Genomic_DNA"/>
</dbReference>
<proteinExistence type="predicted"/>
<dbReference type="GO" id="GO:0005509">
    <property type="term" value="F:calcium ion binding"/>
    <property type="evidence" value="ECO:0007669"/>
    <property type="project" value="InterPro"/>
</dbReference>
<evidence type="ECO:0000259" key="2">
    <source>
        <dbReference type="PROSITE" id="PS50222"/>
    </source>
</evidence>
<dbReference type="PROSITE" id="PS00018">
    <property type="entry name" value="EF_HAND_1"/>
    <property type="match status" value="1"/>
</dbReference>
<dbReference type="RefSeq" id="WP_015414612.1">
    <property type="nucleotide sequence ID" value="NC_020409.1"/>
</dbReference>
<feature type="domain" description="EF-hand" evidence="2">
    <location>
        <begin position="51"/>
        <end position="86"/>
    </location>
</feature>
<dbReference type="STRING" id="1322246.BN4_11329"/>
<feature type="compositionally biased region" description="Polar residues" evidence="1">
    <location>
        <begin position="121"/>
        <end position="130"/>
    </location>
</feature>
<dbReference type="AlphaFoldDB" id="M1WJV7"/>
<dbReference type="BioCyc" id="DPIE1322246:BN4_RS06670-MONOMER"/>
<feature type="compositionally biased region" description="Low complexity" evidence="1">
    <location>
        <begin position="131"/>
        <end position="143"/>
    </location>
</feature>
<evidence type="ECO:0000313" key="4">
    <source>
        <dbReference type="Proteomes" id="UP000011724"/>
    </source>
</evidence>
<dbReference type="Gene3D" id="1.10.238.10">
    <property type="entry name" value="EF-hand"/>
    <property type="match status" value="1"/>
</dbReference>
<protein>
    <recommendedName>
        <fullName evidence="2">EF-hand domain-containing protein</fullName>
    </recommendedName>
</protein>
<evidence type="ECO:0000256" key="1">
    <source>
        <dbReference type="SAM" id="MobiDB-lite"/>
    </source>
</evidence>
<dbReference type="SUPFAM" id="SSF47473">
    <property type="entry name" value="EF-hand"/>
    <property type="match status" value="1"/>
</dbReference>
<dbReference type="KEGG" id="dpi:BN4_11329"/>
<feature type="region of interest" description="Disordered" evidence="1">
    <location>
        <begin position="1"/>
        <end position="56"/>
    </location>
</feature>
<dbReference type="PATRIC" id="fig|879567.3.peg.1383"/>
<name>M1WJV7_PSEP2</name>
<dbReference type="PROSITE" id="PS50222">
    <property type="entry name" value="EF_HAND_2"/>
    <property type="match status" value="1"/>
</dbReference>
<dbReference type="InterPro" id="IPR018247">
    <property type="entry name" value="EF_Hand_1_Ca_BS"/>
</dbReference>